<organism evidence="1 2">
    <name type="scientific">Anaerostipes rhamnosivorans</name>
    <dbReference type="NCBI Taxonomy" id="1229621"/>
    <lineage>
        <taxon>Bacteria</taxon>
        <taxon>Bacillati</taxon>
        <taxon>Bacillota</taxon>
        <taxon>Clostridia</taxon>
        <taxon>Lachnospirales</taxon>
        <taxon>Lachnospiraceae</taxon>
        <taxon>Anaerostipes</taxon>
    </lineage>
</organism>
<dbReference type="EMBL" id="CP040058">
    <property type="protein sequence ID" value="QCP34145.1"/>
    <property type="molecule type" value="Genomic_DNA"/>
</dbReference>
<gene>
    <name evidence="1" type="ORF">AR1Y2_0691</name>
</gene>
<dbReference type="KEGG" id="arf:AR1Y2_0691"/>
<evidence type="ECO:0000313" key="2">
    <source>
        <dbReference type="Proteomes" id="UP000298653"/>
    </source>
</evidence>
<dbReference type="AlphaFoldDB" id="A0A4P8IBX1"/>
<dbReference type="Proteomes" id="UP000298653">
    <property type="component" value="Chromosome"/>
</dbReference>
<sequence length="72" mass="8185">MAVPASDCLTCPPLSKTGNSGRRLPEEVSESTLYWAQEAIWLPVDWLETEKWFKTSHPEFVFLLCYVPVANV</sequence>
<evidence type="ECO:0000313" key="1">
    <source>
        <dbReference type="EMBL" id="QCP34145.1"/>
    </source>
</evidence>
<accession>A0A4P8IBX1</accession>
<keyword evidence="2" id="KW-1185">Reference proteome</keyword>
<proteinExistence type="predicted"/>
<reference evidence="1 2" key="1">
    <citation type="submission" date="2019-05" db="EMBL/GenBank/DDBJ databases">
        <title>Complete genome sequencing of Anaerostipes rhamnosivorans.</title>
        <authorList>
            <person name="Bui T.P.N."/>
            <person name="de Vos W.M."/>
        </authorList>
    </citation>
    <scope>NUCLEOTIDE SEQUENCE [LARGE SCALE GENOMIC DNA]</scope>
    <source>
        <strain evidence="1 2">1y2</strain>
    </source>
</reference>
<name>A0A4P8IBX1_9FIRM</name>
<protein>
    <submittedName>
        <fullName evidence="1">Uncharacterized protein</fullName>
    </submittedName>
</protein>